<dbReference type="InterPro" id="IPR029025">
    <property type="entry name" value="T3SS_substrate_exporter_C"/>
</dbReference>
<evidence type="ECO:0000256" key="9">
    <source>
        <dbReference type="ARBA" id="ARBA00022989"/>
    </source>
</evidence>
<proteinExistence type="inferred from homology"/>
<dbReference type="InterPro" id="IPR006135">
    <property type="entry name" value="T3SS_substrate_exporter"/>
</dbReference>
<keyword evidence="6 12" id="KW-0812">Transmembrane</keyword>
<keyword evidence="7 12" id="KW-1005">Bacterial flagellum biogenesis</keyword>
<keyword evidence="9 12" id="KW-1133">Transmembrane helix</keyword>
<comment type="caution">
    <text evidence="13">The sequence shown here is derived from an EMBL/GenBank/DDBJ whole genome shotgun (WGS) entry which is preliminary data.</text>
</comment>
<keyword evidence="4 12" id="KW-0813">Transport</keyword>
<dbReference type="PANTHER" id="PTHR30531:SF12">
    <property type="entry name" value="FLAGELLAR BIOSYNTHETIC PROTEIN FLHB"/>
    <property type="match status" value="1"/>
</dbReference>
<evidence type="ECO:0000256" key="4">
    <source>
        <dbReference type="ARBA" id="ARBA00022448"/>
    </source>
</evidence>
<gene>
    <name evidence="12" type="primary">flhB</name>
    <name evidence="13" type="ORF">ADN00_17175</name>
</gene>
<comment type="function">
    <text evidence="12">Required for formation of the rod structure in the basal body of the flagellar apparatus. Together with FliI and FliH, may constitute the export apparatus of flagellin.</text>
</comment>
<dbReference type="Gene3D" id="3.40.1690.10">
    <property type="entry name" value="secretion proteins EscU"/>
    <property type="match status" value="1"/>
</dbReference>
<dbReference type="Pfam" id="PF01312">
    <property type="entry name" value="Bac_export_2"/>
    <property type="match status" value="1"/>
</dbReference>
<accession>A0A0P6WY15</accession>
<dbReference type="STRING" id="1134406.ADN00_17175"/>
<comment type="similarity">
    <text evidence="2 12">Belongs to the type III secretion exporter family.</text>
</comment>
<reference evidence="13 14" key="1">
    <citation type="submission" date="2015-07" db="EMBL/GenBank/DDBJ databases">
        <title>Genome sequence of Ornatilinea apprima DSM 23815.</title>
        <authorList>
            <person name="Hemp J."/>
            <person name="Ward L.M."/>
            <person name="Pace L.A."/>
            <person name="Fischer W.W."/>
        </authorList>
    </citation>
    <scope>NUCLEOTIDE SEQUENCE [LARGE SCALE GENOMIC DNA]</scope>
    <source>
        <strain evidence="13 14">P3M-1</strain>
    </source>
</reference>
<dbReference type="GO" id="GO:0044780">
    <property type="term" value="P:bacterial-type flagellum assembly"/>
    <property type="evidence" value="ECO:0007669"/>
    <property type="project" value="InterPro"/>
</dbReference>
<dbReference type="InterPro" id="IPR006136">
    <property type="entry name" value="FlhB"/>
</dbReference>
<keyword evidence="5 12" id="KW-1003">Cell membrane</keyword>
<sequence length="356" mass="40048">MSERTEAPTPQRLREAKQEGRVARSVELNSAAILLTGAFLLSAFGSGLSNAMQSLMSDAITIMPTAEVSIGWVRDWFVDEALRILPPLVGMLLVLMLVGVSVTLAQTGLMWAQKKIGFDFKRVNPLQGFKRIFSAQGVVEMFKALLKLVLVSWVAYSFLRSRIEDLLVLNQMDLPSALSNYVELSLSLAFRVGTAYIILAVADYAYQRWEFMRSMRMSKQELKEEFKRTEGDPMLRGRIRQQQRRIAQTRMMANVPKANVIITNPTHYAIAIQYDGGRMNAPKVLAKGAFEVAQKIVEIAKANNIPVIQNQPLARAMFREVEIDREIPQEFYVAVAEVLAYVFNLKKRGGQPVGMK</sequence>
<evidence type="ECO:0000256" key="10">
    <source>
        <dbReference type="ARBA" id="ARBA00023136"/>
    </source>
</evidence>
<dbReference type="EMBL" id="LGCL01000041">
    <property type="protein sequence ID" value="KPL71422.1"/>
    <property type="molecule type" value="Genomic_DNA"/>
</dbReference>
<dbReference type="RefSeq" id="WP_075064280.1">
    <property type="nucleotide sequence ID" value="NZ_LGCL01000041.1"/>
</dbReference>
<evidence type="ECO:0000256" key="6">
    <source>
        <dbReference type="ARBA" id="ARBA00022692"/>
    </source>
</evidence>
<dbReference type="PANTHER" id="PTHR30531">
    <property type="entry name" value="FLAGELLAR BIOSYNTHETIC PROTEIN FLHB"/>
    <property type="match status" value="1"/>
</dbReference>
<name>A0A0P6WY15_9CHLR</name>
<keyword evidence="8 12" id="KW-0653">Protein transport</keyword>
<dbReference type="Gene3D" id="6.10.250.2080">
    <property type="match status" value="1"/>
</dbReference>
<evidence type="ECO:0000313" key="14">
    <source>
        <dbReference type="Proteomes" id="UP000050417"/>
    </source>
</evidence>
<comment type="subcellular location">
    <subcellularLocation>
        <location evidence="1">Cell membrane</location>
        <topology evidence="1">Multi-pass membrane protein</topology>
    </subcellularLocation>
</comment>
<protein>
    <recommendedName>
        <fullName evidence="3 12">Flagellar biosynthetic protein FlhB</fullName>
    </recommendedName>
</protein>
<feature type="transmembrane region" description="Helical" evidence="12">
    <location>
        <begin position="88"/>
        <end position="112"/>
    </location>
</feature>
<dbReference type="PATRIC" id="fig|1134406.4.peg.497"/>
<evidence type="ECO:0000256" key="1">
    <source>
        <dbReference type="ARBA" id="ARBA00004651"/>
    </source>
</evidence>
<evidence type="ECO:0000256" key="5">
    <source>
        <dbReference type="ARBA" id="ARBA00022475"/>
    </source>
</evidence>
<feature type="transmembrane region" description="Helical" evidence="12">
    <location>
        <begin position="28"/>
        <end position="48"/>
    </location>
</feature>
<keyword evidence="11 12" id="KW-1006">Bacterial flagellum protein export</keyword>
<organism evidence="13 14">
    <name type="scientific">Ornatilinea apprima</name>
    <dbReference type="NCBI Taxonomy" id="1134406"/>
    <lineage>
        <taxon>Bacteria</taxon>
        <taxon>Bacillati</taxon>
        <taxon>Chloroflexota</taxon>
        <taxon>Anaerolineae</taxon>
        <taxon>Anaerolineales</taxon>
        <taxon>Anaerolineaceae</taxon>
        <taxon>Ornatilinea</taxon>
    </lineage>
</organism>
<evidence type="ECO:0000256" key="12">
    <source>
        <dbReference type="RuleBase" id="RU364091"/>
    </source>
</evidence>
<feature type="transmembrane region" description="Helical" evidence="12">
    <location>
        <begin position="188"/>
        <end position="206"/>
    </location>
</feature>
<evidence type="ECO:0000256" key="7">
    <source>
        <dbReference type="ARBA" id="ARBA00022795"/>
    </source>
</evidence>
<dbReference type="AlphaFoldDB" id="A0A0P6WY15"/>
<evidence type="ECO:0000313" key="13">
    <source>
        <dbReference type="EMBL" id="KPL71422.1"/>
    </source>
</evidence>
<evidence type="ECO:0000256" key="11">
    <source>
        <dbReference type="ARBA" id="ARBA00023225"/>
    </source>
</evidence>
<dbReference type="GO" id="GO:0009306">
    <property type="term" value="P:protein secretion"/>
    <property type="evidence" value="ECO:0007669"/>
    <property type="project" value="InterPro"/>
</dbReference>
<feature type="transmembrane region" description="Helical" evidence="12">
    <location>
        <begin position="133"/>
        <end position="156"/>
    </location>
</feature>
<dbReference type="NCBIfam" id="TIGR00328">
    <property type="entry name" value="flhB"/>
    <property type="match status" value="1"/>
</dbReference>
<evidence type="ECO:0000256" key="3">
    <source>
        <dbReference type="ARBA" id="ARBA00021622"/>
    </source>
</evidence>
<dbReference type="GO" id="GO:0005886">
    <property type="term" value="C:plasma membrane"/>
    <property type="evidence" value="ECO:0007669"/>
    <property type="project" value="UniProtKB-SubCell"/>
</dbReference>
<dbReference type="SUPFAM" id="SSF160544">
    <property type="entry name" value="EscU C-terminal domain-like"/>
    <property type="match status" value="1"/>
</dbReference>
<dbReference type="PRINTS" id="PR00950">
    <property type="entry name" value="TYPE3IMSPROT"/>
</dbReference>
<evidence type="ECO:0000256" key="2">
    <source>
        <dbReference type="ARBA" id="ARBA00010690"/>
    </source>
</evidence>
<evidence type="ECO:0000256" key="8">
    <source>
        <dbReference type="ARBA" id="ARBA00022927"/>
    </source>
</evidence>
<dbReference type="FunFam" id="3.40.1690.10:FF:000001">
    <property type="entry name" value="Flagellar biosynthetic protein FlhB"/>
    <property type="match status" value="1"/>
</dbReference>
<keyword evidence="10 12" id="KW-0472">Membrane</keyword>
<dbReference type="OrthoDB" id="9807950at2"/>
<keyword evidence="14" id="KW-1185">Reference proteome</keyword>
<dbReference type="Proteomes" id="UP000050417">
    <property type="component" value="Unassembled WGS sequence"/>
</dbReference>